<dbReference type="GO" id="GO:0005525">
    <property type="term" value="F:GTP binding"/>
    <property type="evidence" value="ECO:0007669"/>
    <property type="project" value="UniProtKB-KW"/>
</dbReference>
<evidence type="ECO:0008006" key="8">
    <source>
        <dbReference type="Google" id="ProtNLM"/>
    </source>
</evidence>
<proteinExistence type="predicted"/>
<protein>
    <recommendedName>
        <fullName evidence="8">ADP ribosylation factor</fullName>
    </recommendedName>
</protein>
<keyword evidence="7" id="KW-1185">Reference proteome</keyword>
<dbReference type="GO" id="GO:0046872">
    <property type="term" value="F:metal ion binding"/>
    <property type="evidence" value="ECO:0007669"/>
    <property type="project" value="UniProtKB-KW"/>
</dbReference>
<dbReference type="FunFam" id="3.40.50.300:FF:003469">
    <property type="entry name" value="Uncharacterized protein"/>
    <property type="match status" value="1"/>
</dbReference>
<keyword evidence="4" id="KW-0807">Transducer</keyword>
<evidence type="ECO:0000313" key="7">
    <source>
        <dbReference type="Proteomes" id="UP001432027"/>
    </source>
</evidence>
<dbReference type="GO" id="GO:0007188">
    <property type="term" value="P:adenylate cyclase-modulating G protein-coupled receptor signaling pathway"/>
    <property type="evidence" value="ECO:0007669"/>
    <property type="project" value="TreeGrafter"/>
</dbReference>
<sequence length="148" mass="17156">MAAYDQSLEDVDKMIKPVMHNDIFPVSLHKPKPDNRLRESAQLFGEMLRSKFLLSASFILFLNKQDLFLKKLPSSPLAKYVNGYTGSTDEEASEYLREYFLKRQSRNDKDRKIYSHYCCATDTRNVEFVFKAACDTVLQKNLSKSGIR</sequence>
<evidence type="ECO:0000256" key="3">
    <source>
        <dbReference type="ARBA" id="ARBA00023134"/>
    </source>
</evidence>
<name>A0AAV5SEV0_9BILA</name>
<accession>A0AAV5SEV0</accession>
<evidence type="ECO:0000256" key="2">
    <source>
        <dbReference type="ARBA" id="ARBA00022741"/>
    </source>
</evidence>
<dbReference type="GO" id="GO:0001664">
    <property type="term" value="F:G protein-coupled receptor binding"/>
    <property type="evidence" value="ECO:0007669"/>
    <property type="project" value="TreeGrafter"/>
</dbReference>
<dbReference type="GO" id="GO:0005834">
    <property type="term" value="C:heterotrimeric G-protein complex"/>
    <property type="evidence" value="ECO:0007669"/>
    <property type="project" value="TreeGrafter"/>
</dbReference>
<feature type="binding site" evidence="5">
    <location>
        <position position="120"/>
    </location>
    <ligand>
        <name>GTP</name>
        <dbReference type="ChEBI" id="CHEBI:37565"/>
    </ligand>
</feature>
<organism evidence="6 7">
    <name type="scientific">Pristionchus entomophagus</name>
    <dbReference type="NCBI Taxonomy" id="358040"/>
    <lineage>
        <taxon>Eukaryota</taxon>
        <taxon>Metazoa</taxon>
        <taxon>Ecdysozoa</taxon>
        <taxon>Nematoda</taxon>
        <taxon>Chromadorea</taxon>
        <taxon>Rhabditida</taxon>
        <taxon>Rhabditina</taxon>
        <taxon>Diplogasteromorpha</taxon>
        <taxon>Diplogasteroidea</taxon>
        <taxon>Neodiplogasteridae</taxon>
        <taxon>Pristionchus</taxon>
    </lineage>
</organism>
<dbReference type="EMBL" id="BTSX01000001">
    <property type="protein sequence ID" value="GMS78564.1"/>
    <property type="molecule type" value="Genomic_DNA"/>
</dbReference>
<keyword evidence="3 5" id="KW-0342">GTP-binding</keyword>
<keyword evidence="2 5" id="KW-0547">Nucleotide-binding</keyword>
<reference evidence="6" key="1">
    <citation type="submission" date="2023-10" db="EMBL/GenBank/DDBJ databases">
        <title>Genome assembly of Pristionchus species.</title>
        <authorList>
            <person name="Yoshida K."/>
            <person name="Sommer R.J."/>
        </authorList>
    </citation>
    <scope>NUCLEOTIDE SEQUENCE</scope>
    <source>
        <strain evidence="6">RS0144</strain>
    </source>
</reference>
<dbReference type="Pfam" id="PF00503">
    <property type="entry name" value="G-alpha"/>
    <property type="match status" value="1"/>
</dbReference>
<evidence type="ECO:0000256" key="4">
    <source>
        <dbReference type="ARBA" id="ARBA00023224"/>
    </source>
</evidence>
<feature type="binding site" evidence="5">
    <location>
        <begin position="63"/>
        <end position="66"/>
    </location>
    <ligand>
        <name>GTP</name>
        <dbReference type="ChEBI" id="CHEBI:37565"/>
    </ligand>
</feature>
<dbReference type="AlphaFoldDB" id="A0AAV5SEV0"/>
<dbReference type="GO" id="GO:0003924">
    <property type="term" value="F:GTPase activity"/>
    <property type="evidence" value="ECO:0007669"/>
    <property type="project" value="InterPro"/>
</dbReference>
<dbReference type="InterPro" id="IPR001019">
    <property type="entry name" value="Gprotein_alpha_su"/>
</dbReference>
<dbReference type="Gene3D" id="3.40.50.300">
    <property type="entry name" value="P-loop containing nucleotide triphosphate hydrolases"/>
    <property type="match status" value="1"/>
</dbReference>
<gene>
    <name evidence="6" type="ORF">PENTCL1PPCAC_739</name>
</gene>
<dbReference type="SUPFAM" id="SSF52540">
    <property type="entry name" value="P-loop containing nucleoside triphosphate hydrolases"/>
    <property type="match status" value="1"/>
</dbReference>
<dbReference type="PANTHER" id="PTHR10218">
    <property type="entry name" value="GTP-BINDING PROTEIN ALPHA SUBUNIT"/>
    <property type="match status" value="1"/>
</dbReference>
<dbReference type="InterPro" id="IPR027417">
    <property type="entry name" value="P-loop_NTPase"/>
</dbReference>
<comment type="caution">
    <text evidence="6">The sequence shown here is derived from an EMBL/GenBank/DDBJ whole genome shotgun (WGS) entry which is preliminary data.</text>
</comment>
<keyword evidence="1" id="KW-0479">Metal-binding</keyword>
<evidence type="ECO:0000256" key="1">
    <source>
        <dbReference type="ARBA" id="ARBA00022723"/>
    </source>
</evidence>
<dbReference type="Proteomes" id="UP001432027">
    <property type="component" value="Unassembled WGS sequence"/>
</dbReference>
<dbReference type="GO" id="GO:0005737">
    <property type="term" value="C:cytoplasm"/>
    <property type="evidence" value="ECO:0007669"/>
    <property type="project" value="TreeGrafter"/>
</dbReference>
<evidence type="ECO:0000256" key="5">
    <source>
        <dbReference type="PIRSR" id="PIRSR601019-1"/>
    </source>
</evidence>
<dbReference type="PANTHER" id="PTHR10218:SF302">
    <property type="entry name" value="GUANINE NUCLEOTIDE-BINDING PROTEIN ALPHA-5 SUBUNIT"/>
    <property type="match status" value="1"/>
</dbReference>
<dbReference type="GO" id="GO:0031683">
    <property type="term" value="F:G-protein beta/gamma-subunit complex binding"/>
    <property type="evidence" value="ECO:0007669"/>
    <property type="project" value="InterPro"/>
</dbReference>
<evidence type="ECO:0000313" key="6">
    <source>
        <dbReference type="EMBL" id="GMS78564.1"/>
    </source>
</evidence>
<dbReference type="PROSITE" id="PS51882">
    <property type="entry name" value="G_ALPHA"/>
    <property type="match status" value="1"/>
</dbReference>
<dbReference type="SMART" id="SM00275">
    <property type="entry name" value="G_alpha"/>
    <property type="match status" value="1"/>
</dbReference>